<accession>A0A521EB16</accession>
<evidence type="ECO:0000313" key="3">
    <source>
        <dbReference type="Proteomes" id="UP000319040"/>
    </source>
</evidence>
<organism evidence="2 3">
    <name type="scientific">Saccharicrinis carchari</name>
    <dbReference type="NCBI Taxonomy" id="1168039"/>
    <lineage>
        <taxon>Bacteria</taxon>
        <taxon>Pseudomonadati</taxon>
        <taxon>Bacteroidota</taxon>
        <taxon>Bacteroidia</taxon>
        <taxon>Marinilabiliales</taxon>
        <taxon>Marinilabiliaceae</taxon>
        <taxon>Saccharicrinis</taxon>
    </lineage>
</organism>
<name>A0A521EB16_SACCC</name>
<dbReference type="AlphaFoldDB" id="A0A521EB16"/>
<dbReference type="Proteomes" id="UP000319040">
    <property type="component" value="Unassembled WGS sequence"/>
</dbReference>
<gene>
    <name evidence="2" type="ORF">SAMN06265379_10835</name>
</gene>
<reference evidence="2 3" key="1">
    <citation type="submission" date="2017-05" db="EMBL/GenBank/DDBJ databases">
        <authorList>
            <person name="Varghese N."/>
            <person name="Submissions S."/>
        </authorList>
    </citation>
    <scope>NUCLEOTIDE SEQUENCE [LARGE SCALE GENOMIC DNA]</scope>
    <source>
        <strain evidence="2 3">DSM 27040</strain>
    </source>
</reference>
<keyword evidence="3" id="KW-1185">Reference proteome</keyword>
<evidence type="ECO:0008006" key="4">
    <source>
        <dbReference type="Google" id="ProtNLM"/>
    </source>
</evidence>
<feature type="signal peptide" evidence="1">
    <location>
        <begin position="1"/>
        <end position="23"/>
    </location>
</feature>
<evidence type="ECO:0000313" key="2">
    <source>
        <dbReference type="EMBL" id="SMO80350.1"/>
    </source>
</evidence>
<keyword evidence="1" id="KW-0732">Signal</keyword>
<dbReference type="PROSITE" id="PS51257">
    <property type="entry name" value="PROKAR_LIPOPROTEIN"/>
    <property type="match status" value="1"/>
</dbReference>
<dbReference type="OrthoDB" id="1122094at2"/>
<evidence type="ECO:0000256" key="1">
    <source>
        <dbReference type="SAM" id="SignalP"/>
    </source>
</evidence>
<protein>
    <recommendedName>
        <fullName evidence="4">Lipocalin-like domain-containing protein</fullName>
    </recommendedName>
</protein>
<sequence length="155" mass="16251">MKKSIFKFTILLSAIAIMTASCGKDDDKKPAQLDGKYKIAMNGKTVVEGKTEEVGMMGNAISLSLGEEFGLLISGVPESVGGEAQIGGNNSETTVVISGKNLLKTGSDEMYFSIKGMVKRSSANKITFEGTCSEMGSSTVHTFSGTAESAAFKTI</sequence>
<proteinExistence type="predicted"/>
<dbReference type="EMBL" id="FXTB01000008">
    <property type="protein sequence ID" value="SMO80350.1"/>
    <property type="molecule type" value="Genomic_DNA"/>
</dbReference>
<feature type="chain" id="PRO_5022114874" description="Lipocalin-like domain-containing protein" evidence="1">
    <location>
        <begin position="24"/>
        <end position="155"/>
    </location>
</feature>
<dbReference type="RefSeq" id="WP_142534092.1">
    <property type="nucleotide sequence ID" value="NZ_FXTB01000008.1"/>
</dbReference>